<dbReference type="EMBL" id="JARJBC010000001">
    <property type="protein sequence ID" value="MDF3287815.1"/>
    <property type="molecule type" value="Genomic_DNA"/>
</dbReference>
<feature type="domain" description="FAD dependent oxidoreductase" evidence="4">
    <location>
        <begin position="18"/>
        <end position="102"/>
    </location>
</feature>
<sequence length="194" mass="20587">MTNGTESAAGSLPPDALVVVIGAGVIGASVAFHLAEAGVREVLVLDRDRPAGGSSGKPIGGVRAQFSDPLNIRLGQRSLAAFRDFPQRPGVDVGLDGPTLYFHNDGAGGLLLGMSDPRQPPGFDRSFTLGWLPLFRAAAALRAPSTSRPQDDSTEEAYRDRPAPDAARHRLPARAGRTAVEPLRRAAAHRRRQR</sequence>
<dbReference type="Proteomes" id="UP001216579">
    <property type="component" value="Unassembled WGS sequence"/>
</dbReference>
<keyword evidence="3" id="KW-1133">Transmembrane helix</keyword>
<proteinExistence type="predicted"/>
<evidence type="ECO:0000313" key="6">
    <source>
        <dbReference type="Proteomes" id="UP001216579"/>
    </source>
</evidence>
<dbReference type="InterPro" id="IPR036188">
    <property type="entry name" value="FAD/NAD-bd_sf"/>
</dbReference>
<name>A0ABT5ZDY1_9ACTN</name>
<feature type="region of interest" description="Disordered" evidence="2">
    <location>
        <begin position="142"/>
        <end position="194"/>
    </location>
</feature>
<organism evidence="5 6">
    <name type="scientific">Streptomyces silvisoli</name>
    <dbReference type="NCBI Taxonomy" id="3034235"/>
    <lineage>
        <taxon>Bacteria</taxon>
        <taxon>Bacillati</taxon>
        <taxon>Actinomycetota</taxon>
        <taxon>Actinomycetes</taxon>
        <taxon>Kitasatosporales</taxon>
        <taxon>Streptomycetaceae</taxon>
        <taxon>Streptomyces</taxon>
    </lineage>
</organism>
<evidence type="ECO:0000259" key="4">
    <source>
        <dbReference type="Pfam" id="PF01266"/>
    </source>
</evidence>
<keyword evidence="3" id="KW-0812">Transmembrane</keyword>
<keyword evidence="3" id="KW-0472">Membrane</keyword>
<comment type="caution">
    <text evidence="5">The sequence shown here is derived from an EMBL/GenBank/DDBJ whole genome shotgun (WGS) entry which is preliminary data.</text>
</comment>
<evidence type="ECO:0000256" key="2">
    <source>
        <dbReference type="SAM" id="MobiDB-lite"/>
    </source>
</evidence>
<dbReference type="Pfam" id="PF01266">
    <property type="entry name" value="DAO"/>
    <property type="match status" value="1"/>
</dbReference>
<keyword evidence="1" id="KW-0560">Oxidoreductase</keyword>
<gene>
    <name evidence="5" type="ORF">P3G67_00905</name>
</gene>
<accession>A0ABT5ZDY1</accession>
<dbReference type="Gene3D" id="3.50.50.60">
    <property type="entry name" value="FAD/NAD(P)-binding domain"/>
    <property type="match status" value="1"/>
</dbReference>
<dbReference type="InterPro" id="IPR006076">
    <property type="entry name" value="FAD-dep_OxRdtase"/>
</dbReference>
<evidence type="ECO:0000256" key="1">
    <source>
        <dbReference type="ARBA" id="ARBA00023002"/>
    </source>
</evidence>
<evidence type="ECO:0000256" key="3">
    <source>
        <dbReference type="SAM" id="Phobius"/>
    </source>
</evidence>
<evidence type="ECO:0000313" key="5">
    <source>
        <dbReference type="EMBL" id="MDF3287815.1"/>
    </source>
</evidence>
<feature type="compositionally biased region" description="Basic and acidic residues" evidence="2">
    <location>
        <begin position="156"/>
        <end position="168"/>
    </location>
</feature>
<protein>
    <submittedName>
        <fullName evidence="5">FAD-binding oxidoreductase</fullName>
    </submittedName>
</protein>
<dbReference type="PANTHER" id="PTHR13847:SF287">
    <property type="entry name" value="FAD-DEPENDENT OXIDOREDUCTASE DOMAIN-CONTAINING PROTEIN 1"/>
    <property type="match status" value="1"/>
</dbReference>
<reference evidence="5 6" key="1">
    <citation type="submission" date="2023-03" db="EMBL/GenBank/DDBJ databases">
        <title>Draft genome sequence of Streptomyces sp. RB6PN23 isolated from peat swamp forest in Thailand.</title>
        <authorList>
            <person name="Klaysubun C."/>
            <person name="Duangmal K."/>
        </authorList>
    </citation>
    <scope>NUCLEOTIDE SEQUENCE [LARGE SCALE GENOMIC DNA]</scope>
    <source>
        <strain evidence="5 6">RB6PN23</strain>
    </source>
</reference>
<dbReference type="SUPFAM" id="SSF51905">
    <property type="entry name" value="FAD/NAD(P)-binding domain"/>
    <property type="match status" value="1"/>
</dbReference>
<feature type="transmembrane region" description="Helical" evidence="3">
    <location>
        <begin position="16"/>
        <end position="35"/>
    </location>
</feature>
<dbReference type="PANTHER" id="PTHR13847">
    <property type="entry name" value="SARCOSINE DEHYDROGENASE-RELATED"/>
    <property type="match status" value="1"/>
</dbReference>
<keyword evidence="6" id="KW-1185">Reference proteome</keyword>